<evidence type="ECO:0000259" key="2">
    <source>
        <dbReference type="Pfam" id="PF03104"/>
    </source>
</evidence>
<evidence type="ECO:0000313" key="4">
    <source>
        <dbReference type="Proteomes" id="UP001221757"/>
    </source>
</evidence>
<accession>A0AAD7DZJ8</accession>
<organism evidence="3 4">
    <name type="scientific">Mycena rosella</name>
    <name type="common">Pink bonnet</name>
    <name type="synonym">Agaricus rosellus</name>
    <dbReference type="NCBI Taxonomy" id="1033263"/>
    <lineage>
        <taxon>Eukaryota</taxon>
        <taxon>Fungi</taxon>
        <taxon>Dikarya</taxon>
        <taxon>Basidiomycota</taxon>
        <taxon>Agaricomycotina</taxon>
        <taxon>Agaricomycetes</taxon>
        <taxon>Agaricomycetidae</taxon>
        <taxon>Agaricales</taxon>
        <taxon>Marasmiineae</taxon>
        <taxon>Mycenaceae</taxon>
        <taxon>Mycena</taxon>
    </lineage>
</organism>
<protein>
    <recommendedName>
        <fullName evidence="1">DNA polymerase delta catalytic subunit</fullName>
    </recommendedName>
</protein>
<dbReference type="GO" id="GO:0006261">
    <property type="term" value="P:DNA-templated DNA replication"/>
    <property type="evidence" value="ECO:0007669"/>
    <property type="project" value="TreeGrafter"/>
</dbReference>
<reference evidence="3" key="1">
    <citation type="submission" date="2023-03" db="EMBL/GenBank/DDBJ databases">
        <title>Massive genome expansion in bonnet fungi (Mycena s.s.) driven by repeated elements and novel gene families across ecological guilds.</title>
        <authorList>
            <consortium name="Lawrence Berkeley National Laboratory"/>
            <person name="Harder C.B."/>
            <person name="Miyauchi S."/>
            <person name="Viragh M."/>
            <person name="Kuo A."/>
            <person name="Thoen E."/>
            <person name="Andreopoulos B."/>
            <person name="Lu D."/>
            <person name="Skrede I."/>
            <person name="Drula E."/>
            <person name="Henrissat B."/>
            <person name="Morin E."/>
            <person name="Kohler A."/>
            <person name="Barry K."/>
            <person name="LaButti K."/>
            <person name="Morin E."/>
            <person name="Salamov A."/>
            <person name="Lipzen A."/>
            <person name="Mereny Z."/>
            <person name="Hegedus B."/>
            <person name="Baldrian P."/>
            <person name="Stursova M."/>
            <person name="Weitz H."/>
            <person name="Taylor A."/>
            <person name="Grigoriev I.V."/>
            <person name="Nagy L.G."/>
            <person name="Martin F."/>
            <person name="Kauserud H."/>
        </authorList>
    </citation>
    <scope>NUCLEOTIDE SEQUENCE</scope>
    <source>
        <strain evidence="3">CBHHK067</strain>
    </source>
</reference>
<dbReference type="AlphaFoldDB" id="A0AAD7DZJ8"/>
<dbReference type="SUPFAM" id="SSF53098">
    <property type="entry name" value="Ribonuclease H-like"/>
    <property type="match status" value="1"/>
</dbReference>
<proteinExistence type="predicted"/>
<dbReference type="GO" id="GO:0003887">
    <property type="term" value="F:DNA-directed DNA polymerase activity"/>
    <property type="evidence" value="ECO:0007669"/>
    <property type="project" value="UniProtKB-KW"/>
</dbReference>
<keyword evidence="4" id="KW-1185">Reference proteome</keyword>
<dbReference type="Gene3D" id="3.30.342.10">
    <property type="entry name" value="DNA Polymerase, chain B, domain 1"/>
    <property type="match status" value="1"/>
</dbReference>
<dbReference type="InterPro" id="IPR012337">
    <property type="entry name" value="RNaseH-like_sf"/>
</dbReference>
<dbReference type="InterPro" id="IPR006133">
    <property type="entry name" value="DNA-dir_DNA_pol_B_exonuc"/>
</dbReference>
<evidence type="ECO:0000313" key="3">
    <source>
        <dbReference type="EMBL" id="KAJ7701489.1"/>
    </source>
</evidence>
<sequence>MDTQKHPDNPDVMLVFGITSVGHRVIIHVTDYLPYTFHPVPSWFSFEDIPDLMNRTNARVGFNAVHCIDLLEAEMYPSQRPIQILKITATGARSLEKIRDVLCSGGLRFDDYYFTKEDRNVESSIDDIFSFVYDCEAMFGVLIRAGMYHELPAEQKVSNSQLEYITRSKDLVPLGRQADTAWRIFSFSIKTTLVDNNPLLSYTQHAVIQIAVMVARKGEPDPYLGVIFGFK</sequence>
<dbReference type="PANTHER" id="PTHR10322:SF23">
    <property type="entry name" value="DNA POLYMERASE DELTA CATALYTIC SUBUNIT"/>
    <property type="match status" value="1"/>
</dbReference>
<keyword evidence="3" id="KW-0808">Transferase</keyword>
<feature type="domain" description="DNA-directed DNA polymerase family B exonuclease" evidence="2">
    <location>
        <begin position="121"/>
        <end position="225"/>
    </location>
</feature>
<dbReference type="InterPro" id="IPR050240">
    <property type="entry name" value="DNA_pol_type-B"/>
</dbReference>
<dbReference type="Pfam" id="PF03104">
    <property type="entry name" value="DNA_pol_B_exo1"/>
    <property type="match status" value="1"/>
</dbReference>
<evidence type="ECO:0000256" key="1">
    <source>
        <dbReference type="ARBA" id="ARBA00024411"/>
    </source>
</evidence>
<keyword evidence="3" id="KW-0239">DNA-directed DNA polymerase</keyword>
<dbReference type="EMBL" id="JARKIE010000017">
    <property type="protein sequence ID" value="KAJ7701489.1"/>
    <property type="molecule type" value="Genomic_DNA"/>
</dbReference>
<dbReference type="Proteomes" id="UP001221757">
    <property type="component" value="Unassembled WGS sequence"/>
</dbReference>
<gene>
    <name evidence="3" type="ORF">B0H17DRAFT_188545</name>
</gene>
<name>A0AAD7DZJ8_MYCRO</name>
<dbReference type="PANTHER" id="PTHR10322">
    <property type="entry name" value="DNA POLYMERASE CATALYTIC SUBUNIT"/>
    <property type="match status" value="1"/>
</dbReference>
<comment type="caution">
    <text evidence="3">The sequence shown here is derived from an EMBL/GenBank/DDBJ whole genome shotgun (WGS) entry which is preliminary data.</text>
</comment>
<keyword evidence="3" id="KW-0548">Nucleotidyltransferase</keyword>